<gene>
    <name evidence="1" type="ORF">KHQ06_22435</name>
</gene>
<dbReference type="Proteomes" id="UP000683310">
    <property type="component" value="Chromosome"/>
</dbReference>
<dbReference type="RefSeq" id="WP_213555231.1">
    <property type="nucleotide sequence ID" value="NZ_JBHZDI010000017.1"/>
</dbReference>
<sequence>MMMSSKHGARRRSPAAAEIAAVWPDPSPLSEWWDHVMLVKRSKSAGDGETTGISGEFDSDA</sequence>
<keyword evidence="2" id="KW-1185">Reference proteome</keyword>
<reference evidence="1 2" key="1">
    <citation type="submission" date="2021-04" db="EMBL/GenBank/DDBJ databases">
        <title>Nocardia tengchongensis.</title>
        <authorList>
            <person name="Zhuang k."/>
            <person name="Ran Y."/>
            <person name="Li W."/>
        </authorList>
    </citation>
    <scope>NUCLEOTIDE SEQUENCE [LARGE SCALE GENOMIC DNA]</scope>
    <source>
        <strain evidence="1 2">CFH S0057</strain>
    </source>
</reference>
<name>A0ABX8CIG0_9NOCA</name>
<protein>
    <submittedName>
        <fullName evidence="1">Uncharacterized protein</fullName>
    </submittedName>
</protein>
<evidence type="ECO:0000313" key="2">
    <source>
        <dbReference type="Proteomes" id="UP000683310"/>
    </source>
</evidence>
<evidence type="ECO:0000313" key="1">
    <source>
        <dbReference type="EMBL" id="QVI19197.1"/>
    </source>
</evidence>
<organism evidence="1 2">
    <name type="scientific">Nocardia tengchongensis</name>
    <dbReference type="NCBI Taxonomy" id="2055889"/>
    <lineage>
        <taxon>Bacteria</taxon>
        <taxon>Bacillati</taxon>
        <taxon>Actinomycetota</taxon>
        <taxon>Actinomycetes</taxon>
        <taxon>Mycobacteriales</taxon>
        <taxon>Nocardiaceae</taxon>
        <taxon>Nocardia</taxon>
    </lineage>
</organism>
<accession>A0ABX8CIG0</accession>
<dbReference type="EMBL" id="CP074371">
    <property type="protein sequence ID" value="QVI19197.1"/>
    <property type="molecule type" value="Genomic_DNA"/>
</dbReference>
<proteinExistence type="predicted"/>